<comment type="caution">
    <text evidence="8">The sequence shown here is derived from an EMBL/GenBank/DDBJ whole genome shotgun (WGS) entry which is preliminary data.</text>
</comment>
<evidence type="ECO:0000256" key="6">
    <source>
        <dbReference type="PIRSR" id="PIRSR600407-2"/>
    </source>
</evidence>
<dbReference type="RefSeq" id="XP_051448483.1">
    <property type="nucleotide sequence ID" value="XM_051585714.1"/>
</dbReference>
<reference evidence="8" key="2">
    <citation type="journal article" date="2022" name="Proc. Natl. Acad. Sci. U.S.A.">
        <title>Diploid-dominant life cycles characterize the early evolution of Fungi.</title>
        <authorList>
            <person name="Amses K.R."/>
            <person name="Simmons D.R."/>
            <person name="Longcore J.E."/>
            <person name="Mondo S.J."/>
            <person name="Seto K."/>
            <person name="Jeronimo G.H."/>
            <person name="Bonds A.E."/>
            <person name="Quandt C.A."/>
            <person name="Davis W.J."/>
            <person name="Chang Y."/>
            <person name="Federici B.A."/>
            <person name="Kuo A."/>
            <person name="LaButti K."/>
            <person name="Pangilinan J."/>
            <person name="Andreopoulos W."/>
            <person name="Tritt A."/>
            <person name="Riley R."/>
            <person name="Hundley H."/>
            <person name="Johnson J."/>
            <person name="Lipzen A."/>
            <person name="Barry K."/>
            <person name="Lang B.F."/>
            <person name="Cuomo C.A."/>
            <person name="Buchler N.E."/>
            <person name="Grigoriev I.V."/>
            <person name="Spatafora J.W."/>
            <person name="Stajich J.E."/>
            <person name="James T.Y."/>
        </authorList>
    </citation>
    <scope>NUCLEOTIDE SEQUENCE</scope>
    <source>
        <strain evidence="8">AG</strain>
    </source>
</reference>
<accession>A0AAD5EHA4</accession>
<dbReference type="GO" id="GO:0005794">
    <property type="term" value="C:Golgi apparatus"/>
    <property type="evidence" value="ECO:0007669"/>
    <property type="project" value="TreeGrafter"/>
</dbReference>
<feature type="active site" description="Proton acceptor" evidence="5">
    <location>
        <position position="170"/>
    </location>
</feature>
<evidence type="ECO:0000256" key="4">
    <source>
        <dbReference type="ARBA" id="ARBA00038903"/>
    </source>
</evidence>
<keyword evidence="9" id="KW-1185">Reference proteome</keyword>
<dbReference type="Proteomes" id="UP001206595">
    <property type="component" value="Unassembled WGS sequence"/>
</dbReference>
<dbReference type="EC" id="3.6.1.42" evidence="4"/>
<evidence type="ECO:0000256" key="7">
    <source>
        <dbReference type="RuleBase" id="RU003833"/>
    </source>
</evidence>
<dbReference type="InterPro" id="IPR000407">
    <property type="entry name" value="GDA1_CD39_NTPase"/>
</dbReference>
<protein>
    <recommendedName>
        <fullName evidence="4">guanosine-diphosphatase</fullName>
        <ecNumber evidence="4">3.6.1.42</ecNumber>
    </recommendedName>
</protein>
<keyword evidence="2 7" id="KW-0378">Hydrolase</keyword>
<keyword evidence="6" id="KW-0547">Nucleotide-binding</keyword>
<dbReference type="GeneID" id="75911062"/>
<dbReference type="AlphaFoldDB" id="A0AAD5EHA4"/>
<evidence type="ECO:0000256" key="2">
    <source>
        <dbReference type="ARBA" id="ARBA00022801"/>
    </source>
</evidence>
<evidence type="ECO:0000313" key="9">
    <source>
        <dbReference type="Proteomes" id="UP001206595"/>
    </source>
</evidence>
<dbReference type="GO" id="GO:0009134">
    <property type="term" value="P:nucleoside diphosphate catabolic process"/>
    <property type="evidence" value="ECO:0007669"/>
    <property type="project" value="TreeGrafter"/>
</dbReference>
<dbReference type="GO" id="GO:0016020">
    <property type="term" value="C:membrane"/>
    <property type="evidence" value="ECO:0007669"/>
    <property type="project" value="TreeGrafter"/>
</dbReference>
<sequence length="446" mass="49643">MSTKRTCQVMPLTNGIFFVDKDVQPANPKLTSSHCTQPHPGKPLIQYALMIDAGSSGSRIHVYRFNYCKADPELEDEVFLPIKPGLSTYKNDPIAAAKSLDQLLEVALKTVPKELHHCTPIAVKATAGLRAIGPEKADDILKAVQNHLEHDYPFPIVKKDGVVVMEGRDEGVYAWITVNYLLGNLKGSRHETAAIFDLGGGSTQIVFEPKYLDTDRMAEGEHKYQLNFAGQSYDLYQHSYLGYGLNYARDTIKEEMVNAWEEHTSVQHPCLFKNYTESFKRKDESEVTLVGTGAGHTQCRGVVEKMMNKNAKCALSPCSFNGVYQPSLQDTFASHDLFAFSYFYDITQPLGMPTEFSVGSVREMAENICAENFSAIEHHPGAVEAVRANPNYCLELTYLHELLRSGYGIPDERMVKTAQKINDVETGWSLGASIAVLDEAQLCLIK</sequence>
<dbReference type="PANTHER" id="PTHR11782">
    <property type="entry name" value="ADENOSINE/GUANOSINE DIPHOSPHATASE"/>
    <property type="match status" value="1"/>
</dbReference>
<gene>
    <name evidence="8" type="ORF">K450DRAFT_221423</name>
</gene>
<evidence type="ECO:0000313" key="8">
    <source>
        <dbReference type="EMBL" id="KAI8583479.1"/>
    </source>
</evidence>
<evidence type="ECO:0000256" key="5">
    <source>
        <dbReference type="PIRSR" id="PIRSR600407-1"/>
    </source>
</evidence>
<comment type="function">
    <text evidence="3">After transfer of sugars to endogenous macromolecular acceptors, the enzyme converts nucleoside diphosphates to nucleoside monophosphates which in turn exit the Golgi lumen in a coupled antiporter reaction, allowing entry of additional nucleotide sugar from the cytosol.</text>
</comment>
<dbReference type="PANTHER" id="PTHR11782:SF83">
    <property type="entry name" value="GUANOSINE-DIPHOSPHATASE"/>
    <property type="match status" value="1"/>
</dbReference>
<dbReference type="GO" id="GO:0004382">
    <property type="term" value="F:GDP phosphatase activity"/>
    <property type="evidence" value="ECO:0007669"/>
    <property type="project" value="UniProtKB-EC"/>
</dbReference>
<evidence type="ECO:0000256" key="3">
    <source>
        <dbReference type="ARBA" id="ARBA00037742"/>
    </source>
</evidence>
<dbReference type="GO" id="GO:0045134">
    <property type="term" value="F:UDP phosphatase activity"/>
    <property type="evidence" value="ECO:0007669"/>
    <property type="project" value="TreeGrafter"/>
</dbReference>
<dbReference type="CDD" id="cd24040">
    <property type="entry name" value="ASKHA_NBD_GDA1"/>
    <property type="match status" value="1"/>
</dbReference>
<keyword evidence="6" id="KW-0067">ATP-binding</keyword>
<dbReference type="GO" id="GO:0005524">
    <property type="term" value="F:ATP binding"/>
    <property type="evidence" value="ECO:0007669"/>
    <property type="project" value="UniProtKB-KW"/>
</dbReference>
<dbReference type="GO" id="GO:0017111">
    <property type="term" value="F:ribonucleoside triphosphate phosphatase activity"/>
    <property type="evidence" value="ECO:0007669"/>
    <property type="project" value="TreeGrafter"/>
</dbReference>
<evidence type="ECO:0000256" key="1">
    <source>
        <dbReference type="ARBA" id="ARBA00009283"/>
    </source>
</evidence>
<feature type="binding site" evidence="6">
    <location>
        <begin position="200"/>
        <end position="204"/>
    </location>
    <ligand>
        <name>ATP</name>
        <dbReference type="ChEBI" id="CHEBI:30616"/>
    </ligand>
</feature>
<organism evidence="8 9">
    <name type="scientific">Umbelopsis ramanniana AG</name>
    <dbReference type="NCBI Taxonomy" id="1314678"/>
    <lineage>
        <taxon>Eukaryota</taxon>
        <taxon>Fungi</taxon>
        <taxon>Fungi incertae sedis</taxon>
        <taxon>Mucoromycota</taxon>
        <taxon>Mucoromycotina</taxon>
        <taxon>Umbelopsidomycetes</taxon>
        <taxon>Umbelopsidales</taxon>
        <taxon>Umbelopsidaceae</taxon>
        <taxon>Umbelopsis</taxon>
    </lineage>
</organism>
<comment type="similarity">
    <text evidence="1 7">Belongs to the GDA1/CD39 NTPase family.</text>
</comment>
<proteinExistence type="inferred from homology"/>
<dbReference type="Gene3D" id="3.30.420.40">
    <property type="match status" value="1"/>
</dbReference>
<dbReference type="GO" id="GO:0006487">
    <property type="term" value="P:protein N-linked glycosylation"/>
    <property type="evidence" value="ECO:0007669"/>
    <property type="project" value="TreeGrafter"/>
</dbReference>
<reference evidence="8" key="1">
    <citation type="submission" date="2021-06" db="EMBL/GenBank/DDBJ databases">
        <authorList>
            <consortium name="DOE Joint Genome Institute"/>
            <person name="Mondo S.J."/>
            <person name="Amses K.R."/>
            <person name="Simmons D.R."/>
            <person name="Longcore J.E."/>
            <person name="Seto K."/>
            <person name="Alves G.H."/>
            <person name="Bonds A.E."/>
            <person name="Quandt C.A."/>
            <person name="Davis W.J."/>
            <person name="Chang Y."/>
            <person name="Letcher P.M."/>
            <person name="Powell M.J."/>
            <person name="Kuo A."/>
            <person name="Labutti K."/>
            <person name="Pangilinan J."/>
            <person name="Andreopoulos W."/>
            <person name="Tritt A."/>
            <person name="Riley R."/>
            <person name="Hundley H."/>
            <person name="Johnson J."/>
            <person name="Lipzen A."/>
            <person name="Barry K."/>
            <person name="Berbee M.L."/>
            <person name="Buchler N.E."/>
            <person name="Grigoriev I.V."/>
            <person name="Spatafora J.W."/>
            <person name="Stajich J.E."/>
            <person name="James T.Y."/>
        </authorList>
    </citation>
    <scope>NUCLEOTIDE SEQUENCE</scope>
    <source>
        <strain evidence="8">AG</strain>
    </source>
</reference>
<dbReference type="PROSITE" id="PS01238">
    <property type="entry name" value="GDA1_CD39_NTPASE"/>
    <property type="match status" value="1"/>
</dbReference>
<dbReference type="Pfam" id="PF01150">
    <property type="entry name" value="GDA1_CD39"/>
    <property type="match status" value="1"/>
</dbReference>
<dbReference type="Gene3D" id="3.30.420.150">
    <property type="entry name" value="Exopolyphosphatase. Domain 2"/>
    <property type="match status" value="1"/>
</dbReference>
<dbReference type="EMBL" id="MU620895">
    <property type="protein sequence ID" value="KAI8583479.1"/>
    <property type="molecule type" value="Genomic_DNA"/>
</dbReference>
<name>A0AAD5EHA4_UMBRA</name>